<keyword evidence="2" id="KW-1185">Reference proteome</keyword>
<comment type="caution">
    <text evidence="1">The sequence shown here is derived from an EMBL/GenBank/DDBJ whole genome shotgun (WGS) entry which is preliminary data.</text>
</comment>
<gene>
    <name evidence="1" type="ORF">AGERDE_LOCUS10526</name>
</gene>
<dbReference type="OrthoDB" id="10490753at2759"/>
<protein>
    <submittedName>
        <fullName evidence="1">4716_t:CDS:1</fullName>
    </submittedName>
</protein>
<organism evidence="1 2">
    <name type="scientific">Ambispora gerdemannii</name>
    <dbReference type="NCBI Taxonomy" id="144530"/>
    <lineage>
        <taxon>Eukaryota</taxon>
        <taxon>Fungi</taxon>
        <taxon>Fungi incertae sedis</taxon>
        <taxon>Mucoromycota</taxon>
        <taxon>Glomeromycotina</taxon>
        <taxon>Glomeromycetes</taxon>
        <taxon>Archaeosporales</taxon>
        <taxon>Ambisporaceae</taxon>
        <taxon>Ambispora</taxon>
    </lineage>
</organism>
<accession>A0A9N9GUM5</accession>
<dbReference type="AlphaFoldDB" id="A0A9N9GUM5"/>
<dbReference type="EMBL" id="CAJVPL010003340">
    <property type="protein sequence ID" value="CAG8630953.1"/>
    <property type="molecule type" value="Genomic_DNA"/>
</dbReference>
<evidence type="ECO:0000313" key="2">
    <source>
        <dbReference type="Proteomes" id="UP000789831"/>
    </source>
</evidence>
<sequence length="67" mass="7594">EMSPPIEGTRRCLNKVNMLSCGRRTKIRHMSQHTHGQGNNLLEFLALRCTNADTRSSTWLKKVALQG</sequence>
<dbReference type="Proteomes" id="UP000789831">
    <property type="component" value="Unassembled WGS sequence"/>
</dbReference>
<name>A0A9N9GUM5_9GLOM</name>
<evidence type="ECO:0000313" key="1">
    <source>
        <dbReference type="EMBL" id="CAG8630953.1"/>
    </source>
</evidence>
<reference evidence="1" key="1">
    <citation type="submission" date="2021-06" db="EMBL/GenBank/DDBJ databases">
        <authorList>
            <person name="Kallberg Y."/>
            <person name="Tangrot J."/>
            <person name="Rosling A."/>
        </authorList>
    </citation>
    <scope>NUCLEOTIDE SEQUENCE</scope>
    <source>
        <strain evidence="1">MT106</strain>
    </source>
</reference>
<proteinExistence type="predicted"/>
<feature type="non-terminal residue" evidence="1">
    <location>
        <position position="1"/>
    </location>
</feature>